<proteinExistence type="predicted"/>
<dbReference type="InterPro" id="IPR003094">
    <property type="entry name" value="6Pfruct_kin"/>
</dbReference>
<dbReference type="InterPro" id="IPR027417">
    <property type="entry name" value="P-loop_NTPase"/>
</dbReference>
<evidence type="ECO:0000313" key="5">
    <source>
        <dbReference type="Proteomes" id="UP000191024"/>
    </source>
</evidence>
<name>A0A1G4K9F4_9SACH</name>
<evidence type="ECO:0000256" key="2">
    <source>
        <dbReference type="ARBA" id="ARBA00022840"/>
    </source>
</evidence>
<dbReference type="Proteomes" id="UP000191024">
    <property type="component" value="Chromosome G"/>
</dbReference>
<dbReference type="SUPFAM" id="SSF52540">
    <property type="entry name" value="P-loop containing nucleoside triphosphate hydrolases"/>
    <property type="match status" value="1"/>
</dbReference>
<evidence type="ECO:0000256" key="1">
    <source>
        <dbReference type="ARBA" id="ARBA00022741"/>
    </source>
</evidence>
<evidence type="ECO:0000313" key="4">
    <source>
        <dbReference type="EMBL" id="SCV00706.1"/>
    </source>
</evidence>
<dbReference type="GO" id="GO:0005829">
    <property type="term" value="C:cytosol"/>
    <property type="evidence" value="ECO:0007669"/>
    <property type="project" value="TreeGrafter"/>
</dbReference>
<dbReference type="AlphaFoldDB" id="A0A1G4K9F4"/>
<dbReference type="GO" id="GO:0005524">
    <property type="term" value="F:ATP binding"/>
    <property type="evidence" value="ECO:0007669"/>
    <property type="project" value="UniProtKB-KW"/>
</dbReference>
<dbReference type="EMBL" id="LT598469">
    <property type="protein sequence ID" value="SCV00706.1"/>
    <property type="molecule type" value="Genomic_DNA"/>
</dbReference>
<dbReference type="PANTHER" id="PTHR10606:SF1">
    <property type="entry name" value="6-PHOSPHOFRUCTO-2-KINASE 2"/>
    <property type="match status" value="1"/>
</dbReference>
<dbReference type="OrthoDB" id="267323at2759"/>
<sequence length="380" mass="43095">MDGFDEPLGATSNSTSTNSLFSLNKRDSYSSILDQYGEEAENEETRTECVMPDPTVLTLNCANRGRRTSVFADAPILDKTVIVLVGLPASGKSTISNHLQHYLKQTPATAHLRCKIFNAGQVRRKLSCRGRPMMLANNSSEDLFNPKNTMKKEKYAKITLEQLFGELDRDLCDVAIFDATNSTEARRAFLFHEIRSYNARLTGEFRITPMVLQVGCVNENFVKFNIHNKTFNQDYFDKPYDFAVRDFARRLTHYSSQFVAFDKLEFDRHVAEGKLVNEDTGLFWFNIVNAGLLTNVERSHFPPKCASIVKNTVSTIEAFVTGYAKIYGHQYIEQVKSFANGLSTLKASQDVSQTKRVPYSLILSEILDHDYFEQLMKTAC</sequence>
<keyword evidence="5" id="KW-1185">Reference proteome</keyword>
<dbReference type="GO" id="GO:0006000">
    <property type="term" value="P:fructose metabolic process"/>
    <property type="evidence" value="ECO:0007669"/>
    <property type="project" value="InterPro"/>
</dbReference>
<dbReference type="GO" id="GO:0006003">
    <property type="term" value="P:fructose 2,6-bisphosphate metabolic process"/>
    <property type="evidence" value="ECO:0007669"/>
    <property type="project" value="InterPro"/>
</dbReference>
<dbReference type="InterPro" id="IPR013079">
    <property type="entry name" value="6Phosfructo_kin"/>
</dbReference>
<keyword evidence="1" id="KW-0547">Nucleotide-binding</keyword>
<evidence type="ECO:0000259" key="3">
    <source>
        <dbReference type="Pfam" id="PF01591"/>
    </source>
</evidence>
<keyword evidence="2" id="KW-0067">ATP-binding</keyword>
<dbReference type="Gene3D" id="3.40.50.300">
    <property type="entry name" value="P-loop containing nucleotide triphosphate hydrolases"/>
    <property type="match status" value="1"/>
</dbReference>
<dbReference type="GO" id="GO:0004331">
    <property type="term" value="F:fructose-2,6-bisphosphate 2-phosphatase activity"/>
    <property type="evidence" value="ECO:0007669"/>
    <property type="project" value="TreeGrafter"/>
</dbReference>
<organism evidence="4 5">
    <name type="scientific">Lachancea mirantina</name>
    <dbReference type="NCBI Taxonomy" id="1230905"/>
    <lineage>
        <taxon>Eukaryota</taxon>
        <taxon>Fungi</taxon>
        <taxon>Dikarya</taxon>
        <taxon>Ascomycota</taxon>
        <taxon>Saccharomycotina</taxon>
        <taxon>Saccharomycetes</taxon>
        <taxon>Saccharomycetales</taxon>
        <taxon>Saccharomycetaceae</taxon>
        <taxon>Lachancea</taxon>
    </lineage>
</organism>
<gene>
    <name evidence="4" type="ORF">LAMI_0G06810G</name>
</gene>
<feature type="domain" description="6-phosphofructo-2-kinase" evidence="3">
    <location>
        <begin position="79"/>
        <end position="289"/>
    </location>
</feature>
<accession>A0A1G4K9F4</accession>
<dbReference type="PANTHER" id="PTHR10606">
    <property type="entry name" value="6-PHOSPHOFRUCTO-2-KINASE/FRUCTOSE-2,6-BISPHOSPHATASE"/>
    <property type="match status" value="1"/>
</dbReference>
<reference evidence="4 5" key="1">
    <citation type="submission" date="2016-03" db="EMBL/GenBank/DDBJ databases">
        <authorList>
            <person name="Devillers H."/>
        </authorList>
    </citation>
    <scope>NUCLEOTIDE SEQUENCE [LARGE SCALE GENOMIC DNA]</scope>
    <source>
        <strain evidence="4">CBS 11717</strain>
    </source>
</reference>
<dbReference type="STRING" id="1230905.A0A1G4K9F4"/>
<protein>
    <submittedName>
        <fullName evidence="4">LAMI_0G06810g1_1</fullName>
    </submittedName>
</protein>
<dbReference type="GO" id="GO:0003873">
    <property type="term" value="F:6-phosphofructo-2-kinase activity"/>
    <property type="evidence" value="ECO:0007669"/>
    <property type="project" value="InterPro"/>
</dbReference>
<dbReference type="Pfam" id="PF01591">
    <property type="entry name" value="6PF2K"/>
    <property type="match status" value="1"/>
</dbReference>